<feature type="binding site" evidence="3">
    <location>
        <position position="107"/>
    </location>
    <ligand>
        <name>a divalent metal cation</name>
        <dbReference type="ChEBI" id="CHEBI:60240"/>
        <label>1</label>
    </ligand>
</feature>
<feature type="binding site" evidence="3">
    <location>
        <position position="227"/>
    </location>
    <ligand>
        <name>a divalent metal cation</name>
        <dbReference type="ChEBI" id="CHEBI:60240"/>
        <label>1</label>
    </ligand>
</feature>
<dbReference type="PANTHER" id="PTHR13799:SF14">
    <property type="entry name" value="GTP CYCLOHYDROLASE 1 TYPE 2 HOMOLOG"/>
    <property type="match status" value="1"/>
</dbReference>
<dbReference type="InterPro" id="IPR036069">
    <property type="entry name" value="DUF34/NIF3_sf"/>
</dbReference>
<gene>
    <name evidence="4" type="ORF">A3D78_02410</name>
</gene>
<evidence type="ECO:0000256" key="3">
    <source>
        <dbReference type="PIRSR" id="PIRSR602678-1"/>
    </source>
</evidence>
<sequence>MISLADLSLYLNKLMFFDPKLDVEKVDPYMTNGLMIKGSDQIENIGFAVSASVELFKLAKQNNCQVVIVHHSFNLPKTNNYDYIFQERFAYLIKNNLSLFAYHFLLDAHPEIGNNVSILKTIGATPDKPFLHHGNPWGYTGIFHRPRPVSDLKKILSSYFSPRSVYYDFGSQSVKKVVAVSGKGAPLASSMSDLINDKVDLYITGEVHEWNRELFREAGINFIAGGHYHTEMFGIKALLEKLKKDLPQITPLWLDLTNEV</sequence>
<dbReference type="EMBL" id="MFJM01000014">
    <property type="protein sequence ID" value="OGG18845.1"/>
    <property type="molecule type" value="Genomic_DNA"/>
</dbReference>
<accession>A0A1F6A2E1</accession>
<dbReference type="Proteomes" id="UP000176253">
    <property type="component" value="Unassembled WGS sequence"/>
</dbReference>
<comment type="similarity">
    <text evidence="1">Belongs to the GTP cyclohydrolase I type 2/NIF3 family.</text>
</comment>
<reference evidence="4 5" key="1">
    <citation type="journal article" date="2016" name="Nat. Commun.">
        <title>Thousands of microbial genomes shed light on interconnected biogeochemical processes in an aquifer system.</title>
        <authorList>
            <person name="Anantharaman K."/>
            <person name="Brown C.T."/>
            <person name="Hug L.A."/>
            <person name="Sharon I."/>
            <person name="Castelle C.J."/>
            <person name="Probst A.J."/>
            <person name="Thomas B.C."/>
            <person name="Singh A."/>
            <person name="Wilkins M.J."/>
            <person name="Karaoz U."/>
            <person name="Brodie E.L."/>
            <person name="Williams K.H."/>
            <person name="Hubbard S.S."/>
            <person name="Banfield J.F."/>
        </authorList>
    </citation>
    <scope>NUCLEOTIDE SEQUENCE [LARGE SCALE GENOMIC DNA]</scope>
</reference>
<organism evidence="4 5">
    <name type="scientific">Candidatus Gottesmanbacteria bacterium RIFCSPHIGHO2_02_FULL_39_14</name>
    <dbReference type="NCBI Taxonomy" id="1798383"/>
    <lineage>
        <taxon>Bacteria</taxon>
        <taxon>Candidatus Gottesmaniibacteriota</taxon>
    </lineage>
</organism>
<evidence type="ECO:0000256" key="2">
    <source>
        <dbReference type="ARBA" id="ARBA00022723"/>
    </source>
</evidence>
<dbReference type="GO" id="GO:0046872">
    <property type="term" value="F:metal ion binding"/>
    <property type="evidence" value="ECO:0007669"/>
    <property type="project" value="UniProtKB-KW"/>
</dbReference>
<proteinExistence type="inferred from homology"/>
<dbReference type="AlphaFoldDB" id="A0A1F6A2E1"/>
<dbReference type="STRING" id="1798383.A3D78_02410"/>
<evidence type="ECO:0000256" key="1">
    <source>
        <dbReference type="ARBA" id="ARBA00006964"/>
    </source>
</evidence>
<protein>
    <recommendedName>
        <fullName evidence="6">Nif3-like dinuclear metal center hexameric protein</fullName>
    </recommendedName>
</protein>
<keyword evidence="2 3" id="KW-0479">Metal-binding</keyword>
<dbReference type="InterPro" id="IPR002678">
    <property type="entry name" value="DUF34/NIF3"/>
</dbReference>
<dbReference type="PANTHER" id="PTHR13799">
    <property type="entry name" value="NGG1 INTERACTING FACTOR 3"/>
    <property type="match status" value="1"/>
</dbReference>
<evidence type="ECO:0000313" key="4">
    <source>
        <dbReference type="EMBL" id="OGG18845.1"/>
    </source>
</evidence>
<dbReference type="SUPFAM" id="SSF102705">
    <property type="entry name" value="NIF3 (NGG1p interacting factor 3)-like"/>
    <property type="match status" value="1"/>
</dbReference>
<feature type="binding site" evidence="3">
    <location>
        <position position="71"/>
    </location>
    <ligand>
        <name>a divalent metal cation</name>
        <dbReference type="ChEBI" id="CHEBI:60240"/>
        <label>1</label>
    </ligand>
</feature>
<evidence type="ECO:0008006" key="6">
    <source>
        <dbReference type="Google" id="ProtNLM"/>
    </source>
</evidence>
<dbReference type="Gene3D" id="3.40.1390.30">
    <property type="entry name" value="NIF3 (NGG1p interacting factor 3)-like"/>
    <property type="match status" value="2"/>
</dbReference>
<dbReference type="Pfam" id="PF01784">
    <property type="entry name" value="DUF34_NIF3"/>
    <property type="match status" value="1"/>
</dbReference>
<name>A0A1F6A2E1_9BACT</name>
<dbReference type="GO" id="GO:0005737">
    <property type="term" value="C:cytoplasm"/>
    <property type="evidence" value="ECO:0007669"/>
    <property type="project" value="TreeGrafter"/>
</dbReference>
<evidence type="ECO:0000313" key="5">
    <source>
        <dbReference type="Proteomes" id="UP000176253"/>
    </source>
</evidence>
<feature type="binding site" evidence="3">
    <location>
        <position position="70"/>
    </location>
    <ligand>
        <name>a divalent metal cation</name>
        <dbReference type="ChEBI" id="CHEBI:60240"/>
        <label>1</label>
    </ligand>
</feature>
<comment type="caution">
    <text evidence="4">The sequence shown here is derived from an EMBL/GenBank/DDBJ whole genome shotgun (WGS) entry which is preliminary data.</text>
</comment>
<feature type="binding site" evidence="3">
    <location>
        <position position="231"/>
    </location>
    <ligand>
        <name>a divalent metal cation</name>
        <dbReference type="ChEBI" id="CHEBI:60240"/>
        <label>1</label>
    </ligand>
</feature>